<dbReference type="Gene3D" id="3.10.50.10">
    <property type="match status" value="1"/>
</dbReference>
<dbReference type="InterPro" id="IPR018371">
    <property type="entry name" value="Chitin-binding_1_CS"/>
</dbReference>
<keyword evidence="12" id="KW-0732">Signal</keyword>
<dbReference type="InterPro" id="IPR011583">
    <property type="entry name" value="Chitinase_II/V-like_cat"/>
</dbReference>
<evidence type="ECO:0000256" key="5">
    <source>
        <dbReference type="ARBA" id="ARBA00022801"/>
    </source>
</evidence>
<dbReference type="Gene3D" id="3.20.20.80">
    <property type="entry name" value="Glycosidases"/>
    <property type="match status" value="1"/>
</dbReference>
<evidence type="ECO:0000256" key="4">
    <source>
        <dbReference type="ARBA" id="ARBA00022669"/>
    </source>
</evidence>
<dbReference type="Gene3D" id="3.30.60.10">
    <property type="entry name" value="Endochitinase-like"/>
    <property type="match status" value="1"/>
</dbReference>
<gene>
    <name evidence="15" type="ORF">SLS56_005496</name>
</gene>
<dbReference type="PANTHER" id="PTHR11177">
    <property type="entry name" value="CHITINASE"/>
    <property type="match status" value="1"/>
</dbReference>
<evidence type="ECO:0000256" key="12">
    <source>
        <dbReference type="SAM" id="SignalP"/>
    </source>
</evidence>
<evidence type="ECO:0000256" key="11">
    <source>
        <dbReference type="RuleBase" id="RU000489"/>
    </source>
</evidence>
<dbReference type="PROSITE" id="PS50941">
    <property type="entry name" value="CHIT_BIND_I_2"/>
    <property type="match status" value="1"/>
</dbReference>
<keyword evidence="4 10" id="KW-0147">Chitin-binding</keyword>
<accession>A0ABR3STP9</accession>
<feature type="domain" description="GH18" evidence="14">
    <location>
        <begin position="134"/>
        <end position="493"/>
    </location>
</feature>
<dbReference type="SUPFAM" id="SSF57016">
    <property type="entry name" value="Plant lectins/antimicrobial peptides"/>
    <property type="match status" value="1"/>
</dbReference>
<dbReference type="SUPFAM" id="SSF51445">
    <property type="entry name" value="(Trans)glycosidases"/>
    <property type="match status" value="1"/>
</dbReference>
<keyword evidence="16" id="KW-1185">Reference proteome</keyword>
<name>A0ABR3STP9_9PEZI</name>
<evidence type="ECO:0000259" key="13">
    <source>
        <dbReference type="PROSITE" id="PS50941"/>
    </source>
</evidence>
<dbReference type="InterPro" id="IPR029070">
    <property type="entry name" value="Chitinase_insertion_sf"/>
</dbReference>
<keyword evidence="6" id="KW-0146">Chitin degradation</keyword>
<feature type="chain" id="PRO_5046734831" description="chitinase" evidence="12">
    <location>
        <begin position="25"/>
        <end position="1213"/>
    </location>
</feature>
<dbReference type="EMBL" id="JAJVDC020000055">
    <property type="protein sequence ID" value="KAL1629272.1"/>
    <property type="molecule type" value="Genomic_DNA"/>
</dbReference>
<dbReference type="Pfam" id="PF00704">
    <property type="entry name" value="Glyco_hydro_18"/>
    <property type="match status" value="1"/>
</dbReference>
<dbReference type="Pfam" id="PF00187">
    <property type="entry name" value="Chitin_bind_1"/>
    <property type="match status" value="1"/>
</dbReference>
<protein>
    <recommendedName>
        <fullName evidence="3">chitinase</fullName>
        <ecNumber evidence="3">3.2.1.14</ecNumber>
    </recommendedName>
</protein>
<comment type="catalytic activity">
    <reaction evidence="1">
        <text>Random endo-hydrolysis of N-acetyl-beta-D-glucosaminide (1-&gt;4)-beta-linkages in chitin and chitodextrins.</text>
        <dbReference type="EC" id="3.2.1.14"/>
    </reaction>
</comment>
<dbReference type="SMART" id="SM00636">
    <property type="entry name" value="Glyco_18"/>
    <property type="match status" value="1"/>
</dbReference>
<dbReference type="SMART" id="SM00270">
    <property type="entry name" value="ChtBD1"/>
    <property type="match status" value="2"/>
</dbReference>
<dbReference type="CDD" id="cd00035">
    <property type="entry name" value="ChtBD1"/>
    <property type="match status" value="1"/>
</dbReference>
<evidence type="ECO:0000313" key="15">
    <source>
        <dbReference type="EMBL" id="KAL1629272.1"/>
    </source>
</evidence>
<keyword evidence="9" id="KW-0624">Polysaccharide degradation</keyword>
<comment type="similarity">
    <text evidence="2">Belongs to the glycosyl hydrolase 18 family. Chitinase class V subfamily.</text>
</comment>
<dbReference type="InterPro" id="IPR001002">
    <property type="entry name" value="Chitin-bd_1"/>
</dbReference>
<evidence type="ECO:0000256" key="10">
    <source>
        <dbReference type="PROSITE-ProRule" id="PRU00261"/>
    </source>
</evidence>
<dbReference type="InterPro" id="IPR036861">
    <property type="entry name" value="Endochitinase-like_sf"/>
</dbReference>
<sequence>MKKPQSCYVLYLLFFLSFSLPVFSQGCSAAAPCASGCCSKFGFCGLGPECELPSGRLESKWTDQEADCDESVCVANCDEKAYCDPGNYTTKFAEVENCPLNVCCSKWGFCGLTEEFCGDKKVTHKTCDKSGGVSRVVGYYESWSSQRSCNTFMPEQIPAGVYTHLNFAFATIDPVTFEVRPASSGDAELYRRLTALKRKDPGLKVFIALGGWTFNDPGPTATTFSDIARSEANQKAFFKSLISFMATYDFDGVDLDWEYPEADDRSGRPEDFANFPKMMANLKKALKGSGGRDGVSITLPASYWYLQHFDIKKLVNSVDFFNMMTYDMHGTWDKGNKWTGAFLNAHTNLTEIEQSMDLLWRNDISPDKVVLGMAFYGRAFTATSPSCLKPGCTFESGAERRPCSNEISVILNSEIVDIMNDKGVKPTLDKEAAVKILTFDDNQWVAYDDADTFQMKADFARSQCLGGLMVWAVSHDTKEAEFSTALATAAGRVIALPATEDNTVTTTHDQCKWTNCAEECPSGWTRMLRKDSGARGTEFMVDQTGCGGVGVHQLCCPPSSDQPTCGWYTHNNGKCDSKCPSGSVEVGSNKMYCNNNGYQAACCTTGSDSMKLYNQCSWADAPYCDSGSCSNDEVALSTTGSGGAVCNMRSASMREWSVQERKYCCDNDDDNSKWDDCRWYDNLGWGPADHEGFCRSGCPSDRVRVAMDEYADGCYGGGRSKCCLPKFKTITKRWSTEDEEFSTALAEVVDGVSVDELVTLESRQSISFQSCQLVEELILRLFFGRPSTNEISIWNDGTSKYSNLEYVKFSAYLLTSGALYTYGSYQLPQSLAGNMGYWDLRAGGSNSVPCACTREDCCDDDDTECIAGEIPEKRSLSGGAKEYWLQHHQRKEVLALLEKRTPEKDYPWEFIDALSAVIAGVIRSWAFRSNGDWNRNHQIWNYAYMAPTSTDCLDVDPEIVARTPQSAGTATEHIVEINSIPAFFGFAGAGTLPSGGQMTVGRIAANFFTNTMNALYATNPAPPAMVGGTQELNPGRRIMNAVGSNSNDAHFVLAQSGFNRMKSSIWRYEDPTALSRMNTLLNDMTHPERVLNRIRMAIAVIHYMNDARVHRYMVAVLHDIREELIRAQDHHFQQTGQRVRVVAAWDEYIRDHLRHIASRTRTWVQTWARNVRNRWATRTDANAEHIVSVANTYYSLAADLEINEDGIDQEPVD</sequence>
<feature type="domain" description="Chitin-binding type-1" evidence="13">
    <location>
        <begin position="80"/>
        <end position="129"/>
    </location>
</feature>
<keyword evidence="5 11" id="KW-0378">Hydrolase</keyword>
<organism evidence="15 16">
    <name type="scientific">Neofusicoccum ribis</name>
    <dbReference type="NCBI Taxonomy" id="45134"/>
    <lineage>
        <taxon>Eukaryota</taxon>
        <taxon>Fungi</taxon>
        <taxon>Dikarya</taxon>
        <taxon>Ascomycota</taxon>
        <taxon>Pezizomycotina</taxon>
        <taxon>Dothideomycetes</taxon>
        <taxon>Dothideomycetes incertae sedis</taxon>
        <taxon>Botryosphaeriales</taxon>
        <taxon>Botryosphaeriaceae</taxon>
        <taxon>Neofusicoccum</taxon>
    </lineage>
</organism>
<keyword evidence="10" id="KW-1015">Disulfide bond</keyword>
<feature type="disulfide bond" evidence="10">
    <location>
        <begin position="103"/>
        <end position="117"/>
    </location>
</feature>
<evidence type="ECO:0000259" key="14">
    <source>
        <dbReference type="PROSITE" id="PS51910"/>
    </source>
</evidence>
<keyword evidence="8 11" id="KW-0326">Glycosidase</keyword>
<dbReference type="InterPro" id="IPR017853">
    <property type="entry name" value="GH"/>
</dbReference>
<dbReference type="InterPro" id="IPR001579">
    <property type="entry name" value="Glyco_hydro_18_chit_AS"/>
</dbReference>
<dbReference type="Proteomes" id="UP001521116">
    <property type="component" value="Unassembled WGS sequence"/>
</dbReference>
<evidence type="ECO:0000256" key="1">
    <source>
        <dbReference type="ARBA" id="ARBA00000822"/>
    </source>
</evidence>
<proteinExistence type="inferred from homology"/>
<feature type="signal peptide" evidence="12">
    <location>
        <begin position="1"/>
        <end position="24"/>
    </location>
</feature>
<dbReference type="SUPFAM" id="SSF54556">
    <property type="entry name" value="Chitinase insertion domain"/>
    <property type="match status" value="1"/>
</dbReference>
<dbReference type="InterPro" id="IPR001223">
    <property type="entry name" value="Glyco_hydro18_cat"/>
</dbReference>
<evidence type="ECO:0000256" key="6">
    <source>
        <dbReference type="ARBA" id="ARBA00023024"/>
    </source>
</evidence>
<dbReference type="PROSITE" id="PS00026">
    <property type="entry name" value="CHIT_BIND_I_1"/>
    <property type="match status" value="1"/>
</dbReference>
<reference evidence="15 16" key="1">
    <citation type="submission" date="2024-02" db="EMBL/GenBank/DDBJ databases">
        <title>De novo assembly and annotation of 12 fungi associated with fruit tree decline syndrome in Ontario, Canada.</title>
        <authorList>
            <person name="Sulman M."/>
            <person name="Ellouze W."/>
            <person name="Ilyukhin E."/>
        </authorList>
    </citation>
    <scope>NUCLEOTIDE SEQUENCE [LARGE SCALE GENOMIC DNA]</scope>
    <source>
        <strain evidence="15 16">M1-105</strain>
    </source>
</reference>
<keyword evidence="7" id="KW-0119">Carbohydrate metabolism</keyword>
<evidence type="ECO:0000256" key="7">
    <source>
        <dbReference type="ARBA" id="ARBA00023277"/>
    </source>
</evidence>
<feature type="disulfide bond" evidence="10">
    <location>
        <begin position="98"/>
        <end position="110"/>
    </location>
</feature>
<evidence type="ECO:0000313" key="16">
    <source>
        <dbReference type="Proteomes" id="UP001521116"/>
    </source>
</evidence>
<comment type="caution">
    <text evidence="10">Lacks conserved residue(s) required for the propagation of feature annotation.</text>
</comment>
<evidence type="ECO:0000256" key="3">
    <source>
        <dbReference type="ARBA" id="ARBA00012729"/>
    </source>
</evidence>
<evidence type="ECO:0000256" key="8">
    <source>
        <dbReference type="ARBA" id="ARBA00023295"/>
    </source>
</evidence>
<evidence type="ECO:0000256" key="2">
    <source>
        <dbReference type="ARBA" id="ARBA00008682"/>
    </source>
</evidence>
<dbReference type="PROSITE" id="PS01095">
    <property type="entry name" value="GH18_1"/>
    <property type="match status" value="1"/>
</dbReference>
<dbReference type="PROSITE" id="PS51910">
    <property type="entry name" value="GH18_2"/>
    <property type="match status" value="1"/>
</dbReference>
<dbReference type="InterPro" id="IPR050314">
    <property type="entry name" value="Glycosyl_Hydrlase_18"/>
</dbReference>
<dbReference type="PROSITE" id="PS51257">
    <property type="entry name" value="PROKAR_LIPOPROTEIN"/>
    <property type="match status" value="1"/>
</dbReference>
<dbReference type="EC" id="3.2.1.14" evidence="3"/>
<comment type="caution">
    <text evidence="15">The sequence shown here is derived from an EMBL/GenBank/DDBJ whole genome shotgun (WGS) entry which is preliminary data.</text>
</comment>
<evidence type="ECO:0000256" key="9">
    <source>
        <dbReference type="ARBA" id="ARBA00023326"/>
    </source>
</evidence>
<dbReference type="PANTHER" id="PTHR11177:SF402">
    <property type="entry name" value="CHITINASE"/>
    <property type="match status" value="1"/>
</dbReference>